<reference evidence="1 2" key="1">
    <citation type="journal article" date="2013" name="Genome Announc.">
        <title>Draft Genome Sequence of Helicobacter fennelliae Strain MRY12-0050, Isolated from a Bacteremia Patient.</title>
        <authorList>
            <person name="Rimbara E."/>
            <person name="Matsui M."/>
            <person name="Mori S."/>
            <person name="Suzuki S."/>
            <person name="Suzuki M."/>
            <person name="Kim H."/>
            <person name="Sekizuka T."/>
            <person name="Kuroda M."/>
            <person name="Shibayama K."/>
        </authorList>
    </citation>
    <scope>NUCLEOTIDE SEQUENCE [LARGE SCALE GENOMIC DNA]</scope>
    <source>
        <strain evidence="1 2">MRY12-0050</strain>
    </source>
</reference>
<protein>
    <submittedName>
        <fullName evidence="1">Uncharacterized protein</fullName>
    </submittedName>
</protein>
<dbReference type="OrthoDB" id="5368635at2"/>
<organism evidence="1 2">
    <name type="scientific">Helicobacter fennelliae MRY12-0050</name>
    <dbReference type="NCBI Taxonomy" id="1325130"/>
    <lineage>
        <taxon>Bacteria</taxon>
        <taxon>Pseudomonadati</taxon>
        <taxon>Campylobacterota</taxon>
        <taxon>Epsilonproteobacteria</taxon>
        <taxon>Campylobacterales</taxon>
        <taxon>Helicobacteraceae</taxon>
        <taxon>Helicobacter</taxon>
    </lineage>
</organism>
<dbReference type="RefSeq" id="WP_023949713.1">
    <property type="nucleotide sequence ID" value="NZ_BASD01000031.1"/>
</dbReference>
<evidence type="ECO:0000313" key="1">
    <source>
        <dbReference type="EMBL" id="GAD20006.1"/>
    </source>
</evidence>
<name>T1D473_9HELI</name>
<dbReference type="AlphaFoldDB" id="T1D473"/>
<comment type="caution">
    <text evidence="1">The sequence shown here is derived from an EMBL/GenBank/DDBJ whole genome shotgun (WGS) entry which is preliminary data.</text>
</comment>
<dbReference type="Proteomes" id="UP000018143">
    <property type="component" value="Unassembled WGS sequence"/>
</dbReference>
<evidence type="ECO:0000313" key="2">
    <source>
        <dbReference type="Proteomes" id="UP000018143"/>
    </source>
</evidence>
<dbReference type="EMBL" id="BASD01000031">
    <property type="protein sequence ID" value="GAD20006.1"/>
    <property type="molecule type" value="Genomic_DNA"/>
</dbReference>
<sequence length="93" mass="10876">MAKIDNPNDLWKYFDNISKDCETSIHQLYNTHKEKFLKPFAGICGGIKRQAKEILDNEHEYPPGIFRVKTNSLKVVYYKETLQITAVSWIGER</sequence>
<accession>T1D473</accession>
<proteinExistence type="predicted"/>
<gene>
    <name evidence="1" type="ORF">HFN_1250</name>
</gene>
<keyword evidence="2" id="KW-1185">Reference proteome</keyword>